<dbReference type="InterPro" id="IPR036573">
    <property type="entry name" value="CBM_sf_5/12"/>
</dbReference>
<keyword evidence="13" id="KW-1185">Reference proteome</keyword>
<proteinExistence type="predicted"/>
<protein>
    <submittedName>
        <fullName evidence="12">Zn-dependent metalloprotease</fullName>
    </submittedName>
</protein>
<dbReference type="InterPro" id="IPR011096">
    <property type="entry name" value="FTP_domain"/>
</dbReference>
<dbReference type="Pfam" id="PF03413">
    <property type="entry name" value="PepSY"/>
    <property type="match status" value="1"/>
</dbReference>
<feature type="chain" id="PRO_5019718663" evidence="10">
    <location>
        <begin position="28"/>
        <end position="877"/>
    </location>
</feature>
<dbReference type="GO" id="GO:0030246">
    <property type="term" value="F:carbohydrate binding"/>
    <property type="evidence" value="ECO:0007669"/>
    <property type="project" value="InterPro"/>
</dbReference>
<dbReference type="Gene3D" id="1.10.390.10">
    <property type="entry name" value="Neutral Protease Domain 2"/>
    <property type="match status" value="1"/>
</dbReference>
<keyword evidence="8" id="KW-0865">Zymogen</keyword>
<evidence type="ECO:0000313" key="13">
    <source>
        <dbReference type="Proteomes" id="UP000272729"/>
    </source>
</evidence>
<evidence type="ECO:0000256" key="5">
    <source>
        <dbReference type="ARBA" id="ARBA00022801"/>
    </source>
</evidence>
<dbReference type="GO" id="GO:0004222">
    <property type="term" value="F:metalloendopeptidase activity"/>
    <property type="evidence" value="ECO:0007669"/>
    <property type="project" value="InterPro"/>
</dbReference>
<name>A0A495XAN2_9PSEU</name>
<evidence type="ECO:0000256" key="8">
    <source>
        <dbReference type="ARBA" id="ARBA00023145"/>
    </source>
</evidence>
<dbReference type="Pfam" id="PF02868">
    <property type="entry name" value="Peptidase_M4_C"/>
    <property type="match status" value="1"/>
</dbReference>
<keyword evidence="6" id="KW-0862">Zinc</keyword>
<dbReference type="GO" id="GO:0006508">
    <property type="term" value="P:proteolysis"/>
    <property type="evidence" value="ECO:0007669"/>
    <property type="project" value="UniProtKB-KW"/>
</dbReference>
<feature type="signal peptide" evidence="10">
    <location>
        <begin position="1"/>
        <end position="27"/>
    </location>
</feature>
<dbReference type="CDD" id="cd12215">
    <property type="entry name" value="ChiC_BD"/>
    <property type="match status" value="1"/>
</dbReference>
<keyword evidence="7 12" id="KW-0482">Metalloprotease</keyword>
<dbReference type="PANTHER" id="PTHR33794">
    <property type="entry name" value="BACILLOLYSIN"/>
    <property type="match status" value="1"/>
</dbReference>
<feature type="compositionally biased region" description="Polar residues" evidence="9">
    <location>
        <begin position="211"/>
        <end position="220"/>
    </location>
</feature>
<dbReference type="Pfam" id="PF01447">
    <property type="entry name" value="Peptidase_M4"/>
    <property type="match status" value="1"/>
</dbReference>
<evidence type="ECO:0000256" key="2">
    <source>
        <dbReference type="ARBA" id="ARBA00022670"/>
    </source>
</evidence>
<dbReference type="SMART" id="SM00495">
    <property type="entry name" value="ChtBD3"/>
    <property type="match status" value="1"/>
</dbReference>
<reference evidence="12 13" key="1">
    <citation type="submission" date="2018-10" db="EMBL/GenBank/DDBJ databases">
        <title>Sequencing the genomes of 1000 actinobacteria strains.</title>
        <authorList>
            <person name="Klenk H.-P."/>
        </authorList>
    </citation>
    <scope>NUCLEOTIDE SEQUENCE [LARGE SCALE GENOMIC DNA]</scope>
    <source>
        <strain evidence="12 13">DSM 43911</strain>
    </source>
</reference>
<evidence type="ECO:0000313" key="12">
    <source>
        <dbReference type="EMBL" id="RKT70416.1"/>
    </source>
</evidence>
<dbReference type="GO" id="GO:0046872">
    <property type="term" value="F:metal ion binding"/>
    <property type="evidence" value="ECO:0007669"/>
    <property type="project" value="UniProtKB-KW"/>
</dbReference>
<keyword evidence="4 10" id="KW-0732">Signal</keyword>
<feature type="domain" description="Chitin-binding type-3" evidence="11">
    <location>
        <begin position="829"/>
        <end position="874"/>
    </location>
</feature>
<evidence type="ECO:0000256" key="4">
    <source>
        <dbReference type="ARBA" id="ARBA00022729"/>
    </source>
</evidence>
<gene>
    <name evidence="12" type="ORF">DFJ66_3676</name>
</gene>
<dbReference type="Proteomes" id="UP000272729">
    <property type="component" value="Unassembled WGS sequence"/>
</dbReference>
<dbReference type="GO" id="GO:0005975">
    <property type="term" value="P:carbohydrate metabolic process"/>
    <property type="evidence" value="ECO:0007669"/>
    <property type="project" value="InterPro"/>
</dbReference>
<dbReference type="InterPro" id="IPR025711">
    <property type="entry name" value="PepSY"/>
</dbReference>
<dbReference type="RefSeq" id="WP_121222612.1">
    <property type="nucleotide sequence ID" value="NZ_JBIUBA010000005.1"/>
</dbReference>
<evidence type="ECO:0000259" key="11">
    <source>
        <dbReference type="SMART" id="SM00495"/>
    </source>
</evidence>
<dbReference type="AlphaFoldDB" id="A0A495XAN2"/>
<dbReference type="Gene3D" id="2.10.10.20">
    <property type="entry name" value="Carbohydrate-binding module superfamily 5/12"/>
    <property type="match status" value="1"/>
</dbReference>
<dbReference type="PANTHER" id="PTHR33794:SF1">
    <property type="entry name" value="BACILLOLYSIN"/>
    <property type="match status" value="1"/>
</dbReference>
<dbReference type="InterPro" id="IPR013783">
    <property type="entry name" value="Ig-like_fold"/>
</dbReference>
<dbReference type="InterPro" id="IPR003610">
    <property type="entry name" value="CBM5/12"/>
</dbReference>
<dbReference type="CDD" id="cd09597">
    <property type="entry name" value="M4_TLP"/>
    <property type="match status" value="1"/>
</dbReference>
<comment type="caution">
    <text evidence="12">The sequence shown here is derived from an EMBL/GenBank/DDBJ whole genome shotgun (WGS) entry which is preliminary data.</text>
</comment>
<dbReference type="OrthoDB" id="345880at2"/>
<evidence type="ECO:0000256" key="10">
    <source>
        <dbReference type="SAM" id="SignalP"/>
    </source>
</evidence>
<dbReference type="Pfam" id="PF07504">
    <property type="entry name" value="FTP"/>
    <property type="match status" value="1"/>
</dbReference>
<dbReference type="SUPFAM" id="SSF55486">
    <property type="entry name" value="Metalloproteases ('zincins'), catalytic domain"/>
    <property type="match status" value="1"/>
</dbReference>
<comment type="cofactor">
    <cofactor evidence="1">
        <name>Zn(2+)</name>
        <dbReference type="ChEBI" id="CHEBI:29105"/>
    </cofactor>
</comment>
<dbReference type="InterPro" id="IPR001570">
    <property type="entry name" value="Peptidase_M4_C_domain"/>
</dbReference>
<dbReference type="SUPFAM" id="SSF51055">
    <property type="entry name" value="Carbohydrate binding domain"/>
    <property type="match status" value="1"/>
</dbReference>
<evidence type="ECO:0000256" key="1">
    <source>
        <dbReference type="ARBA" id="ARBA00001947"/>
    </source>
</evidence>
<keyword evidence="5" id="KW-0378">Hydrolase</keyword>
<dbReference type="Gene3D" id="3.10.170.10">
    <property type="match status" value="1"/>
</dbReference>
<feature type="region of interest" description="Disordered" evidence="9">
    <location>
        <begin position="198"/>
        <end position="220"/>
    </location>
</feature>
<dbReference type="EMBL" id="RBXR01000001">
    <property type="protein sequence ID" value="RKT70416.1"/>
    <property type="molecule type" value="Genomic_DNA"/>
</dbReference>
<dbReference type="GO" id="GO:0005576">
    <property type="term" value="C:extracellular region"/>
    <property type="evidence" value="ECO:0007669"/>
    <property type="project" value="InterPro"/>
</dbReference>
<dbReference type="InterPro" id="IPR013856">
    <property type="entry name" value="Peptidase_M4_domain"/>
</dbReference>
<dbReference type="Gene3D" id="2.60.40.10">
    <property type="entry name" value="Immunoglobulins"/>
    <property type="match status" value="1"/>
</dbReference>
<organism evidence="12 13">
    <name type="scientific">Saccharothrix variisporea</name>
    <dbReference type="NCBI Taxonomy" id="543527"/>
    <lineage>
        <taxon>Bacteria</taxon>
        <taxon>Bacillati</taxon>
        <taxon>Actinomycetota</taxon>
        <taxon>Actinomycetes</taxon>
        <taxon>Pseudonocardiales</taxon>
        <taxon>Pseudonocardiaceae</taxon>
        <taxon>Saccharothrix</taxon>
    </lineage>
</organism>
<evidence type="ECO:0000256" key="3">
    <source>
        <dbReference type="ARBA" id="ARBA00022723"/>
    </source>
</evidence>
<dbReference type="InterPro" id="IPR050728">
    <property type="entry name" value="Zinc_Metalloprotease_M4"/>
</dbReference>
<evidence type="ECO:0000256" key="9">
    <source>
        <dbReference type="SAM" id="MobiDB-lite"/>
    </source>
</evidence>
<dbReference type="InterPro" id="IPR027268">
    <property type="entry name" value="Peptidase_M4/M1_CTD_sf"/>
</dbReference>
<sequence>MKRRIGIYLTACLAALSVQVAGGSSQAAPAPAADPVAVAAAAADRAAASGLDALAKGPDEQFQRRAVHKGGVPGRKDLYYVAYERTYKGLPVVGGDAVVATDAAGKVLDTVAANEGGLAVDVRPRIDKDRAVAIARSQLSTVDNVEGATLSVLARGHGKLVYETVVTGTRNGEPSRLHVFVDARTGVVEDLVDDVRAGTGTSEWNGPNPLTIDTSNNSTVDDTRPGLRCVDYSTNQPFTKSSNSFGNGQATSKETGCVDVLWSTQKQWDMLKNWLGRNGIDGNGRGVTVKVGLNAVNAYWTGQQIEIGHNNANQWIASMDVVGHEHGHAIDQYTPGGAGREAGLGEATGDIFGALTEAYANEPSPWDTPDYLVGESVNLVGRGPIRNMANPQAVSGHPNCWSSAIPGTEVHAAAGPLNHWFYLLAEGSKNSPTCDGSTIPAGIGIQAAGRVYYNAMLLKTSSMTHFKYRVATLTAAKNLDPTCKQYNVVKAAWNAISVPAQSGEPSCTSVPVDDFSLALNPASGTVQAGGSTTATVNTSTVAGNPHTVALTASGQPAGVSVSITPSSVTSGQSATLNVSTTASVAPGTYPITVKGVGGANTHSVTYTLIVGGQPPTNDFALAVSPDSGTVQPGGTTTTTVATTVTSGQSQKVTLTATGLPAGATATFDPATVAAGESAKLTIATSASTPAGEHRITVTGRGADATHSATYTLTVGGQPPTNDFAVTLTPTSGTVQAGGSTTTTVGTTTTAGSPQKVSFTATGLPTGATATFTPQSVESGESSTLTLATTSATPQGTYTITVTATGADTTHTATYTLTVQGNGGGGCGTLPAWNATTSYVPNDEVSHNSHKWKSTWYSTGAEPGAPGSWAVWQDLGAC</sequence>
<keyword evidence="2 12" id="KW-0645">Protease</keyword>
<evidence type="ECO:0000256" key="6">
    <source>
        <dbReference type="ARBA" id="ARBA00022833"/>
    </source>
</evidence>
<evidence type="ECO:0000256" key="7">
    <source>
        <dbReference type="ARBA" id="ARBA00023049"/>
    </source>
</evidence>
<dbReference type="GO" id="GO:0004553">
    <property type="term" value="F:hydrolase activity, hydrolyzing O-glycosyl compounds"/>
    <property type="evidence" value="ECO:0007669"/>
    <property type="project" value="InterPro"/>
</dbReference>
<accession>A0A495XAN2</accession>
<keyword evidence="3" id="KW-0479">Metal-binding</keyword>